<proteinExistence type="predicted"/>
<evidence type="ECO:0000313" key="1">
    <source>
        <dbReference type="EMBL" id="QHS99421.1"/>
    </source>
</evidence>
<name>A0A6C0C5N9_9ZZZZ</name>
<dbReference type="InterPro" id="IPR036249">
    <property type="entry name" value="Thioredoxin-like_sf"/>
</dbReference>
<dbReference type="EMBL" id="MN739343">
    <property type="protein sequence ID" value="QHS99421.1"/>
    <property type="molecule type" value="Genomic_DNA"/>
</dbReference>
<protein>
    <submittedName>
        <fullName evidence="1">Uncharacterized protein</fullName>
    </submittedName>
</protein>
<organism evidence="1">
    <name type="scientific">viral metagenome</name>
    <dbReference type="NCBI Taxonomy" id="1070528"/>
    <lineage>
        <taxon>unclassified sequences</taxon>
        <taxon>metagenomes</taxon>
        <taxon>organismal metagenomes</taxon>
    </lineage>
</organism>
<dbReference type="AlphaFoldDB" id="A0A6C0C5N9"/>
<sequence length="187" mass="20892">MSSVLYYSKFCEHCKELLSKISRTKTKDDIHFVCIDNREKHTDGTINIILESGQRLLLPPTVTTVPAILLLHHGNKIVTGIKEITHFISPGETTIMNKATNFNGEPQAFSFCEMGNNLSDNYSYLDQSADELSAKGDGGTRQMHSYCTIAQNDLIATPPDDYEPNKVGNVDLGKLQMERANDVIQKR</sequence>
<dbReference type="SUPFAM" id="SSF52833">
    <property type="entry name" value="Thioredoxin-like"/>
    <property type="match status" value="1"/>
</dbReference>
<reference evidence="1" key="1">
    <citation type="journal article" date="2020" name="Nature">
        <title>Giant virus diversity and host interactions through global metagenomics.</title>
        <authorList>
            <person name="Schulz F."/>
            <person name="Roux S."/>
            <person name="Paez-Espino D."/>
            <person name="Jungbluth S."/>
            <person name="Walsh D.A."/>
            <person name="Denef V.J."/>
            <person name="McMahon K.D."/>
            <person name="Konstantinidis K.T."/>
            <person name="Eloe-Fadrosh E.A."/>
            <person name="Kyrpides N.C."/>
            <person name="Woyke T."/>
        </authorList>
    </citation>
    <scope>NUCLEOTIDE SEQUENCE</scope>
    <source>
        <strain evidence="1">GVMAG-M-3300020185-33</strain>
    </source>
</reference>
<accession>A0A6C0C5N9</accession>